<feature type="transmembrane region" description="Helical" evidence="7">
    <location>
        <begin position="166"/>
        <end position="191"/>
    </location>
</feature>
<comment type="subcellular location">
    <subcellularLocation>
        <location evidence="1">Membrane</location>
        <topology evidence="1">Multi-pass membrane protein</topology>
    </subcellularLocation>
</comment>
<dbReference type="EMBL" id="JAVRRF010000016">
    <property type="protein sequence ID" value="KAK5057354.1"/>
    <property type="molecule type" value="Genomic_DNA"/>
</dbReference>
<keyword evidence="10" id="KW-1185">Reference proteome</keyword>
<gene>
    <name evidence="9" type="primary">FGR2_3</name>
    <name evidence="9" type="ORF">LTR69_007394</name>
</gene>
<dbReference type="SUPFAM" id="SSF103473">
    <property type="entry name" value="MFS general substrate transporter"/>
    <property type="match status" value="1"/>
</dbReference>
<comment type="caution">
    <text evidence="9">The sequence shown here is derived from an EMBL/GenBank/DDBJ whole genome shotgun (WGS) entry which is preliminary data.</text>
</comment>
<evidence type="ECO:0000259" key="8">
    <source>
        <dbReference type="PROSITE" id="PS50850"/>
    </source>
</evidence>
<sequence length="532" mass="58238">MSHEMSNTPRPLGDVENKLDPDVKQVRDDTNTMDDFQGPGQAQEILAPFHADPAFDGKMHFVNNALDEIGWTGYHWKLFTLTGFGYAVDALQLSLQGIIAVQAVYEFEPSYQKGLTIALYVGMLVGALFWGASADIIGRKIAFNISLFICSIFTIAAGAAPNWVVLGLFVALAAFGAGGNLILDTTVFLEYLPSNKQFLVSCLAAWWGIGCTLAGLVAWGFMTNFSCSDPTATPYAKCTKASNMGWRYEMYTMGSIIFAMSVARVTVIRLQETPKFLLGQGKDAEVVANLKSLATKYNRSCSITLEQLEACGVIHTAHAKRVFSFGELWIHVRSLFLSKTVAYTTVLIWLSWSMIGLAYPLFNVFLPYYLSSRGVSFGVTSTYETWRNYALVQVCGIFGPILGGYMSNVRVLGRRYTMVIGALITMAFFFAYSQVDSQAQNVAYSCMISFTLEIYYAVLYGFTAETLPSAHRATGNGIAVAFCRFMGAMSAVIATEANTQTSAPVFICAALYGALALCAFLFPLEPYGMRAS</sequence>
<evidence type="ECO:0000256" key="1">
    <source>
        <dbReference type="ARBA" id="ARBA00004141"/>
    </source>
</evidence>
<feature type="transmembrane region" description="Helical" evidence="7">
    <location>
        <begin position="341"/>
        <end position="366"/>
    </location>
</feature>
<dbReference type="PANTHER" id="PTHR23511">
    <property type="entry name" value="SYNAPTIC VESICLE GLYCOPROTEIN 2"/>
    <property type="match status" value="1"/>
</dbReference>
<feature type="transmembrane region" description="Helical" evidence="7">
    <location>
        <begin position="441"/>
        <end position="462"/>
    </location>
</feature>
<reference evidence="9 10" key="1">
    <citation type="submission" date="2023-08" db="EMBL/GenBank/DDBJ databases">
        <title>Black Yeasts Isolated from many extreme environments.</title>
        <authorList>
            <person name="Coleine C."/>
            <person name="Stajich J.E."/>
            <person name="Selbmann L."/>
        </authorList>
    </citation>
    <scope>NUCLEOTIDE SEQUENCE [LARGE SCALE GENOMIC DNA]</scope>
    <source>
        <strain evidence="9 10">CCFEE 6328</strain>
    </source>
</reference>
<dbReference type="InterPro" id="IPR036259">
    <property type="entry name" value="MFS_trans_sf"/>
</dbReference>
<protein>
    <submittedName>
        <fullName evidence="9">Major Facilitator superfamily</fullName>
    </submittedName>
</protein>
<evidence type="ECO:0000313" key="10">
    <source>
        <dbReference type="Proteomes" id="UP001345691"/>
    </source>
</evidence>
<dbReference type="CDD" id="cd17316">
    <property type="entry name" value="MFS_SV2_like"/>
    <property type="match status" value="1"/>
</dbReference>
<organism evidence="9 10">
    <name type="scientific">Exophiala sideris</name>
    <dbReference type="NCBI Taxonomy" id="1016849"/>
    <lineage>
        <taxon>Eukaryota</taxon>
        <taxon>Fungi</taxon>
        <taxon>Dikarya</taxon>
        <taxon>Ascomycota</taxon>
        <taxon>Pezizomycotina</taxon>
        <taxon>Eurotiomycetes</taxon>
        <taxon>Chaetothyriomycetidae</taxon>
        <taxon>Chaetothyriales</taxon>
        <taxon>Herpotrichiellaceae</taxon>
        <taxon>Exophiala</taxon>
    </lineage>
</organism>
<dbReference type="InterPro" id="IPR011701">
    <property type="entry name" value="MFS"/>
</dbReference>
<evidence type="ECO:0000256" key="5">
    <source>
        <dbReference type="ARBA" id="ARBA00023136"/>
    </source>
</evidence>
<feature type="transmembrane region" description="Helical" evidence="7">
    <location>
        <begin position="474"/>
        <end position="495"/>
    </location>
</feature>
<feature type="transmembrane region" description="Helical" evidence="7">
    <location>
        <begin position="417"/>
        <end position="435"/>
    </location>
</feature>
<keyword evidence="2" id="KW-0813">Transport</keyword>
<feature type="transmembrane region" description="Helical" evidence="7">
    <location>
        <begin position="250"/>
        <end position="267"/>
    </location>
</feature>
<dbReference type="Pfam" id="PF07690">
    <property type="entry name" value="MFS_1"/>
    <property type="match status" value="1"/>
</dbReference>
<dbReference type="Proteomes" id="UP001345691">
    <property type="component" value="Unassembled WGS sequence"/>
</dbReference>
<feature type="transmembrane region" description="Helical" evidence="7">
    <location>
        <begin position="84"/>
        <end position="105"/>
    </location>
</feature>
<feature type="transmembrane region" description="Helical" evidence="7">
    <location>
        <begin position="501"/>
        <end position="522"/>
    </location>
</feature>
<evidence type="ECO:0000256" key="2">
    <source>
        <dbReference type="ARBA" id="ARBA00022448"/>
    </source>
</evidence>
<name>A0ABR0J6B5_9EURO</name>
<dbReference type="PROSITE" id="PS50850">
    <property type="entry name" value="MFS"/>
    <property type="match status" value="1"/>
</dbReference>
<proteinExistence type="predicted"/>
<keyword evidence="3 7" id="KW-0812">Transmembrane</keyword>
<feature type="transmembrane region" description="Helical" evidence="7">
    <location>
        <begin position="198"/>
        <end position="221"/>
    </location>
</feature>
<keyword evidence="5 7" id="KW-0472">Membrane</keyword>
<feature type="domain" description="Major facilitator superfamily (MFS) profile" evidence="8">
    <location>
        <begin position="75"/>
        <end position="527"/>
    </location>
</feature>
<evidence type="ECO:0000256" key="6">
    <source>
        <dbReference type="SAM" id="MobiDB-lite"/>
    </source>
</evidence>
<feature type="transmembrane region" description="Helical" evidence="7">
    <location>
        <begin position="141"/>
        <end position="160"/>
    </location>
</feature>
<evidence type="ECO:0000256" key="4">
    <source>
        <dbReference type="ARBA" id="ARBA00022989"/>
    </source>
</evidence>
<keyword evidence="4 7" id="KW-1133">Transmembrane helix</keyword>
<dbReference type="Gene3D" id="1.20.1250.20">
    <property type="entry name" value="MFS general substrate transporter like domains"/>
    <property type="match status" value="1"/>
</dbReference>
<evidence type="ECO:0000313" key="9">
    <source>
        <dbReference type="EMBL" id="KAK5057354.1"/>
    </source>
</evidence>
<evidence type="ECO:0000256" key="3">
    <source>
        <dbReference type="ARBA" id="ARBA00022692"/>
    </source>
</evidence>
<feature type="transmembrane region" description="Helical" evidence="7">
    <location>
        <begin position="117"/>
        <end position="134"/>
    </location>
</feature>
<dbReference type="InterPro" id="IPR020846">
    <property type="entry name" value="MFS_dom"/>
</dbReference>
<accession>A0ABR0J6B5</accession>
<feature type="region of interest" description="Disordered" evidence="6">
    <location>
        <begin position="1"/>
        <end position="20"/>
    </location>
</feature>
<feature type="transmembrane region" description="Helical" evidence="7">
    <location>
        <begin position="386"/>
        <end position="405"/>
    </location>
</feature>
<dbReference type="PANTHER" id="PTHR23511:SF4">
    <property type="entry name" value="MAJOR FACILITATOR SUPERFAMILY (MFS) PROFILE DOMAIN-CONTAINING PROTEIN"/>
    <property type="match status" value="1"/>
</dbReference>
<evidence type="ECO:0000256" key="7">
    <source>
        <dbReference type="SAM" id="Phobius"/>
    </source>
</evidence>